<dbReference type="KEGG" id="ssao:94300214"/>
<reference evidence="1 2" key="1">
    <citation type="journal article" date="2014" name="PLoS Genet.">
        <title>The Genome of Spironucleus salmonicida Highlights a Fish Pathogen Adapted to Fluctuating Environments.</title>
        <authorList>
            <person name="Xu F."/>
            <person name="Jerlstrom-Hultqvist J."/>
            <person name="Einarsson E."/>
            <person name="Astvaldsson A."/>
            <person name="Svard S.G."/>
            <person name="Andersson J.O."/>
        </authorList>
    </citation>
    <scope>NUCLEOTIDE SEQUENCE [LARGE SCALE GENOMIC DNA]</scope>
    <source>
        <strain evidence="1 2">ATCC 50377</strain>
    </source>
</reference>
<dbReference type="Proteomes" id="UP000018208">
    <property type="component" value="Unassembled WGS sequence"/>
</dbReference>
<comment type="caution">
    <text evidence="1">The sequence shown here is derived from an EMBL/GenBank/DDBJ whole genome shotgun (WGS) entry which is preliminary data.</text>
</comment>
<gene>
    <name evidence="1" type="ORF">SS50377_26191</name>
</gene>
<name>A0A9P8LPN5_9EUKA</name>
<dbReference type="GeneID" id="94300214"/>
<evidence type="ECO:0000313" key="2">
    <source>
        <dbReference type="Proteomes" id="UP000018208"/>
    </source>
</evidence>
<dbReference type="EMBL" id="AUWU02000006">
    <property type="protein sequence ID" value="KAH0571991.1"/>
    <property type="molecule type" value="Genomic_DNA"/>
</dbReference>
<dbReference type="AlphaFoldDB" id="A0A9P8LPN5"/>
<accession>A0A9P8LPN5</accession>
<proteinExistence type="predicted"/>
<protein>
    <submittedName>
        <fullName evidence="1">Uncharacterized protein</fullName>
    </submittedName>
</protein>
<keyword evidence="2" id="KW-1185">Reference proteome</keyword>
<sequence>MVRILQPERYFEFVQKQGVFGEETVCGLVPFTAVFQVVQGAVKCGVRAGVNAQLDHRRSAQIYRLQRFPVVTIRGNRQKQIVDSGQAYSTGEVGWCSKDVHLPIQCIIIYQKLTNQHPCRIAPSCVMESCAVIASTVSQFPAWLSHASCLVTSRLPSSNCYSDMLWDWHKDGGNPAWRPSQIKRGRPDLLISSKSQLPAGTAEGPVLLKVRAFIARLSSRFAGSKNWPSLEPRAKPQNAVKSSALSGAQLLLAPAAVFSRMRHRNSRFQPLLPMHGAYFLQKARRTSRWAHHILRAYVGIQQITRTANYKCSFPIHTSGTHSQSVASGGSCAIRHLTGLRIQRSYEQNDGQ</sequence>
<dbReference type="RefSeq" id="XP_067762764.1">
    <property type="nucleotide sequence ID" value="XM_067910008.1"/>
</dbReference>
<evidence type="ECO:0000313" key="1">
    <source>
        <dbReference type="EMBL" id="KAH0571991.1"/>
    </source>
</evidence>
<organism evidence="1 2">
    <name type="scientific">Spironucleus salmonicida</name>
    <dbReference type="NCBI Taxonomy" id="348837"/>
    <lineage>
        <taxon>Eukaryota</taxon>
        <taxon>Metamonada</taxon>
        <taxon>Diplomonadida</taxon>
        <taxon>Hexamitidae</taxon>
        <taxon>Hexamitinae</taxon>
        <taxon>Spironucleus</taxon>
    </lineage>
</organism>